<dbReference type="Pfam" id="PF11875">
    <property type="entry name" value="DnaJ-like_C11_C"/>
    <property type="match status" value="1"/>
</dbReference>
<dbReference type="PANTHER" id="PTHR44157:SF1">
    <property type="entry name" value="DNAJ HOMOLOG SUBFAMILY C MEMBER 11"/>
    <property type="match status" value="1"/>
</dbReference>
<evidence type="ECO:0000256" key="1">
    <source>
        <dbReference type="ARBA" id="ARBA00023186"/>
    </source>
</evidence>
<dbReference type="InterPro" id="IPR052243">
    <property type="entry name" value="Mito_inner_membrane_organizer"/>
</dbReference>
<feature type="domain" description="DnaJ-like protein C11 C-terminal" evidence="2">
    <location>
        <begin position="52"/>
        <end position="168"/>
    </location>
</feature>
<accession>A0A6G3MGZ8</accession>
<evidence type="ECO:0000259" key="2">
    <source>
        <dbReference type="Pfam" id="PF11875"/>
    </source>
</evidence>
<organism evidence="3">
    <name type="scientific">Henneguya salminicola</name>
    <name type="common">Myxosporean</name>
    <dbReference type="NCBI Taxonomy" id="69463"/>
    <lineage>
        <taxon>Eukaryota</taxon>
        <taxon>Metazoa</taxon>
        <taxon>Cnidaria</taxon>
        <taxon>Myxozoa</taxon>
        <taxon>Myxosporea</taxon>
        <taxon>Bivalvulida</taxon>
        <taxon>Platysporina</taxon>
        <taxon>Myxobolidae</taxon>
        <taxon>Henneguya</taxon>
    </lineage>
</organism>
<dbReference type="GO" id="GO:0005739">
    <property type="term" value="C:mitochondrion"/>
    <property type="evidence" value="ECO:0007669"/>
    <property type="project" value="GOC"/>
</dbReference>
<dbReference type="EMBL" id="GHBP01003102">
    <property type="protein sequence ID" value="NDJ93287.1"/>
    <property type="molecule type" value="Transcribed_RNA"/>
</dbReference>
<dbReference type="AlphaFoldDB" id="A0A6G3MGZ8"/>
<dbReference type="PANTHER" id="PTHR44157">
    <property type="entry name" value="DNAJ HOMOLOG SUBFAMILY C MEMBER 11"/>
    <property type="match status" value="1"/>
</dbReference>
<proteinExistence type="predicted"/>
<protein>
    <submittedName>
        <fullName evidence="3">DnaJ homolog subfamily C member 11 (Trinotate prediction)</fullName>
    </submittedName>
</protein>
<dbReference type="GO" id="GO:0042407">
    <property type="term" value="P:cristae formation"/>
    <property type="evidence" value="ECO:0007669"/>
    <property type="project" value="TreeGrafter"/>
</dbReference>
<name>A0A6G3MGZ8_HENSL</name>
<evidence type="ECO:0000313" key="3">
    <source>
        <dbReference type="EMBL" id="NDJ93287.1"/>
    </source>
</evidence>
<dbReference type="InterPro" id="IPR024586">
    <property type="entry name" value="DnaJ-like_C11_C"/>
</dbReference>
<reference evidence="3" key="1">
    <citation type="submission" date="2018-11" db="EMBL/GenBank/DDBJ databases">
        <title>Henneguya salminicola genome and transcriptome.</title>
        <authorList>
            <person name="Yahalomi D."/>
            <person name="Atkinson S.D."/>
            <person name="Neuhof M."/>
            <person name="Chang E.S."/>
            <person name="Philippe H."/>
            <person name="Cartwright P."/>
            <person name="Bartholomew J.L."/>
            <person name="Huchon D."/>
        </authorList>
    </citation>
    <scope>NUCLEOTIDE SEQUENCE</scope>
    <source>
        <strain evidence="3">Hz1</strain>
        <tissue evidence="3">Whole</tissue>
    </source>
</reference>
<sequence>MSHNIPIKNIVPFTIISLIAYNSWEAYCSPHEYKRFFYKLRNIFQPSKDLNYNRLVYSKQIELLKVDALRNMQIEKQRNGLVIIRAFYGSYESVLNNDFINNSVINVTIPIQTFVNRSKLKLSQYSKSGLLGFFDPCPENCKILMIEYEFNNLLHRIYAEDQRPTILPSKNHLVNI</sequence>
<keyword evidence="1" id="KW-0143">Chaperone</keyword>